<accession>A0A3Q3JAE5</accession>
<dbReference type="GO" id="GO:0007339">
    <property type="term" value="P:binding of sperm to zona pellucida"/>
    <property type="evidence" value="ECO:0007669"/>
    <property type="project" value="TreeGrafter"/>
</dbReference>
<dbReference type="PANTHER" id="PTHR11576">
    <property type="entry name" value="ZONA PELLUCIDA SPERM-BINDING PROTEIN 3"/>
    <property type="match status" value="1"/>
</dbReference>
<evidence type="ECO:0000256" key="1">
    <source>
        <dbReference type="ARBA" id="ARBA00023157"/>
    </source>
</evidence>
<evidence type="ECO:0000313" key="5">
    <source>
        <dbReference type="Proteomes" id="UP000261600"/>
    </source>
</evidence>
<dbReference type="GO" id="GO:0032190">
    <property type="term" value="F:acrosin binding"/>
    <property type="evidence" value="ECO:0007669"/>
    <property type="project" value="TreeGrafter"/>
</dbReference>
<proteinExistence type="predicted"/>
<feature type="chain" id="PRO_5018654159" description="ZP domain-containing protein" evidence="2">
    <location>
        <begin position="27"/>
        <end position="331"/>
    </location>
</feature>
<dbReference type="GO" id="GO:0035803">
    <property type="term" value="P:egg coat formation"/>
    <property type="evidence" value="ECO:0007669"/>
    <property type="project" value="TreeGrafter"/>
</dbReference>
<dbReference type="InterPro" id="IPR055355">
    <property type="entry name" value="ZP-C"/>
</dbReference>
<dbReference type="GO" id="GO:0031012">
    <property type="term" value="C:extracellular matrix"/>
    <property type="evidence" value="ECO:0007669"/>
    <property type="project" value="TreeGrafter"/>
</dbReference>
<dbReference type="SMART" id="SM00241">
    <property type="entry name" value="ZP"/>
    <property type="match status" value="1"/>
</dbReference>
<name>A0A3Q3JAE5_MONAL</name>
<keyword evidence="1" id="KW-1015">Disulfide bond</keyword>
<dbReference type="FunFam" id="2.60.40.4100:FF:000002">
    <property type="entry name" value="Zona pellucida sperm-binding protein 3"/>
    <property type="match status" value="1"/>
</dbReference>
<dbReference type="InterPro" id="IPR055356">
    <property type="entry name" value="ZP-N"/>
</dbReference>
<dbReference type="Proteomes" id="UP000261600">
    <property type="component" value="Unplaced"/>
</dbReference>
<dbReference type="PROSITE" id="PS51034">
    <property type="entry name" value="ZP_2"/>
    <property type="match status" value="1"/>
</dbReference>
<reference evidence="4" key="1">
    <citation type="submission" date="2025-08" db="UniProtKB">
        <authorList>
            <consortium name="Ensembl"/>
        </authorList>
    </citation>
    <scope>IDENTIFICATION</scope>
</reference>
<organism evidence="4 5">
    <name type="scientific">Monopterus albus</name>
    <name type="common">Swamp eel</name>
    <dbReference type="NCBI Taxonomy" id="43700"/>
    <lineage>
        <taxon>Eukaryota</taxon>
        <taxon>Metazoa</taxon>
        <taxon>Chordata</taxon>
        <taxon>Craniata</taxon>
        <taxon>Vertebrata</taxon>
        <taxon>Euteleostomi</taxon>
        <taxon>Actinopterygii</taxon>
        <taxon>Neopterygii</taxon>
        <taxon>Teleostei</taxon>
        <taxon>Neoteleostei</taxon>
        <taxon>Acanthomorphata</taxon>
        <taxon>Anabantaria</taxon>
        <taxon>Synbranchiformes</taxon>
        <taxon>Synbranchidae</taxon>
        <taxon>Monopterus</taxon>
    </lineage>
</organism>
<dbReference type="PANTHER" id="PTHR11576:SF3">
    <property type="entry name" value="SI:CH211-14A17.6-RELATED"/>
    <property type="match status" value="1"/>
</dbReference>
<dbReference type="Gene3D" id="2.60.40.3210">
    <property type="entry name" value="Zona pellucida, ZP-N domain"/>
    <property type="match status" value="1"/>
</dbReference>
<feature type="domain" description="ZP" evidence="3">
    <location>
        <begin position="31"/>
        <end position="281"/>
    </location>
</feature>
<evidence type="ECO:0000313" key="4">
    <source>
        <dbReference type="Ensembl" id="ENSMALP00000015794.1"/>
    </source>
</evidence>
<dbReference type="InterPro" id="IPR042235">
    <property type="entry name" value="ZP-C_dom"/>
</dbReference>
<dbReference type="Gene3D" id="2.60.40.4100">
    <property type="entry name" value="Zona pellucida, ZP-C domain"/>
    <property type="match status" value="1"/>
</dbReference>
<evidence type="ECO:0000256" key="2">
    <source>
        <dbReference type="SAM" id="SignalP"/>
    </source>
</evidence>
<dbReference type="Pfam" id="PF23344">
    <property type="entry name" value="ZP-N"/>
    <property type="match status" value="1"/>
</dbReference>
<dbReference type="GO" id="GO:2000344">
    <property type="term" value="P:positive regulation of acrosome reaction"/>
    <property type="evidence" value="ECO:0007669"/>
    <property type="project" value="TreeGrafter"/>
</dbReference>
<protein>
    <recommendedName>
        <fullName evidence="3">ZP domain-containing protein</fullName>
    </recommendedName>
</protein>
<dbReference type="Pfam" id="PF00100">
    <property type="entry name" value="Zona_pellucida"/>
    <property type="match status" value="1"/>
</dbReference>
<keyword evidence="5" id="KW-1185">Reference proteome</keyword>
<evidence type="ECO:0000259" key="3">
    <source>
        <dbReference type="PROSITE" id="PS51034"/>
    </source>
</evidence>
<feature type="signal peptide" evidence="2">
    <location>
        <begin position="1"/>
        <end position="26"/>
    </location>
</feature>
<dbReference type="Ensembl" id="ENSMALT00000016109.1">
    <property type="protein sequence ID" value="ENSMALP00000015794.1"/>
    <property type="gene ID" value="ENSMALG00000011086.1"/>
</dbReference>
<sequence length="331" mass="36956">MCSAMMAFSWQGALLLILAAVVAVYADMQLECWPDSVRLTWAESRSQADTSLFRLGNCLPTSVTATEAVFTVYFSDCNFRTMVTGDKLMYTNDLTYMSSTDSHIDPFTHSVFCTYESCCTVCFILFRPKDWSPLLYEPVFHTYSQGALVFSMVLMNGNFSGPAKSTSFLLGSLIPIIATVEEKGHHPLLLLIEECVASTTPELQPESNLYPIITNKGCFVDSKLSRSKFEPRQKTSEIRLSLQAFKFALGEKVFIHCKLVAYDPINIDATKKTCHYVNHGWELLDNPAYSDLCHCCDTSCKSRRMRSIAPGMLGKVQKTVVGPLVINDVNS</sequence>
<keyword evidence="2" id="KW-0732">Signal</keyword>
<dbReference type="AlphaFoldDB" id="A0A3Q3JAE5"/>
<reference evidence="4" key="2">
    <citation type="submission" date="2025-09" db="UniProtKB">
        <authorList>
            <consortium name="Ensembl"/>
        </authorList>
    </citation>
    <scope>IDENTIFICATION</scope>
</reference>
<dbReference type="InterPro" id="IPR001507">
    <property type="entry name" value="ZP_dom"/>
</dbReference>